<dbReference type="InterPro" id="IPR013249">
    <property type="entry name" value="RNA_pol_sigma70_r4_t2"/>
</dbReference>
<dbReference type="PANTHER" id="PTHR43133:SF8">
    <property type="entry name" value="RNA POLYMERASE SIGMA FACTOR HI_1459-RELATED"/>
    <property type="match status" value="1"/>
</dbReference>
<dbReference type="Pfam" id="PF04542">
    <property type="entry name" value="Sigma70_r2"/>
    <property type="match status" value="1"/>
</dbReference>
<dbReference type="SUPFAM" id="SSF88946">
    <property type="entry name" value="Sigma2 domain of RNA polymerase sigma factors"/>
    <property type="match status" value="1"/>
</dbReference>
<dbReference type="AlphaFoldDB" id="D5E314"/>
<dbReference type="InterPro" id="IPR014284">
    <property type="entry name" value="RNA_pol_sigma-70_dom"/>
</dbReference>
<dbReference type="EMBL" id="CP001983">
    <property type="protein sequence ID" value="ADE70820.1"/>
    <property type="molecule type" value="Genomic_DNA"/>
</dbReference>
<dbReference type="Proteomes" id="UP000000935">
    <property type="component" value="Chromosome"/>
</dbReference>
<dbReference type="Gene3D" id="1.10.1740.10">
    <property type="match status" value="1"/>
</dbReference>
<keyword evidence="3" id="KW-0731">Sigma factor</keyword>
<dbReference type="InterPro" id="IPR013324">
    <property type="entry name" value="RNA_pol_sigma_r3/r4-like"/>
</dbReference>
<sequence>MKIMSHSKKIETQTESFDDACWNEHYPKLQQYCRFLAQNVWDGDDIAQETFLKAQRYKSEEHNLSSALLKKIAYHHWIDLLRKRKREGIVEEKALEQQAEKHTFDSKGHSVELLISQFTPKQAVIFFLKEGFRYQLKEIASILQTSETAVKSNLHRAKQRLEKDGEPFSTDSFWNEKERKELSELFYKTLEAQDPALLIQALPSLKSVIQKPTYTPTCTLCMAA</sequence>
<evidence type="ECO:0000259" key="6">
    <source>
        <dbReference type="Pfam" id="PF04542"/>
    </source>
</evidence>
<evidence type="ECO:0000313" key="9">
    <source>
        <dbReference type="Proteomes" id="UP000000935"/>
    </source>
</evidence>
<feature type="domain" description="RNA polymerase sigma-70 region 2" evidence="6">
    <location>
        <begin position="23"/>
        <end position="86"/>
    </location>
</feature>
<evidence type="ECO:0000256" key="3">
    <source>
        <dbReference type="ARBA" id="ARBA00023082"/>
    </source>
</evidence>
<dbReference type="InterPro" id="IPR013325">
    <property type="entry name" value="RNA_pol_sigma_r2"/>
</dbReference>
<organism evidence="8 9">
    <name type="scientific">Priestia megaterium (strain ATCC 12872 / QMB1551)</name>
    <name type="common">Bacillus megaterium</name>
    <dbReference type="NCBI Taxonomy" id="545693"/>
    <lineage>
        <taxon>Bacteria</taxon>
        <taxon>Bacillati</taxon>
        <taxon>Bacillota</taxon>
        <taxon>Bacilli</taxon>
        <taxon>Bacillales</taxon>
        <taxon>Bacillaceae</taxon>
        <taxon>Priestia</taxon>
    </lineage>
</organism>
<dbReference type="GO" id="GO:0006352">
    <property type="term" value="P:DNA-templated transcription initiation"/>
    <property type="evidence" value="ECO:0007669"/>
    <property type="project" value="InterPro"/>
</dbReference>
<keyword evidence="4" id="KW-0238">DNA-binding</keyword>
<dbReference type="KEGG" id="bmq:BMQ_3807"/>
<dbReference type="InterPro" id="IPR007627">
    <property type="entry name" value="RNA_pol_sigma70_r2"/>
</dbReference>
<accession>D5E314</accession>
<dbReference type="InterPro" id="IPR039425">
    <property type="entry name" value="RNA_pol_sigma-70-like"/>
</dbReference>
<dbReference type="GO" id="GO:0003677">
    <property type="term" value="F:DNA binding"/>
    <property type="evidence" value="ECO:0007669"/>
    <property type="project" value="UniProtKB-KW"/>
</dbReference>
<evidence type="ECO:0000256" key="1">
    <source>
        <dbReference type="ARBA" id="ARBA00010641"/>
    </source>
</evidence>
<name>D5E314_PRIM1</name>
<evidence type="ECO:0000256" key="2">
    <source>
        <dbReference type="ARBA" id="ARBA00023015"/>
    </source>
</evidence>
<dbReference type="STRING" id="545693.BMQ_3807"/>
<dbReference type="GO" id="GO:0016987">
    <property type="term" value="F:sigma factor activity"/>
    <property type="evidence" value="ECO:0007669"/>
    <property type="project" value="UniProtKB-KW"/>
</dbReference>
<evidence type="ECO:0000259" key="7">
    <source>
        <dbReference type="Pfam" id="PF08281"/>
    </source>
</evidence>
<dbReference type="Pfam" id="PF08281">
    <property type="entry name" value="Sigma70_r4_2"/>
    <property type="match status" value="1"/>
</dbReference>
<protein>
    <submittedName>
        <fullName evidence="8">RNA polymerase sigma-70 factor</fullName>
    </submittedName>
</protein>
<comment type="similarity">
    <text evidence="1">Belongs to the sigma-70 factor family. ECF subfamily.</text>
</comment>
<evidence type="ECO:0000256" key="4">
    <source>
        <dbReference type="ARBA" id="ARBA00023125"/>
    </source>
</evidence>
<dbReference type="eggNOG" id="COG1595">
    <property type="taxonomic scope" value="Bacteria"/>
</dbReference>
<keyword evidence="2" id="KW-0805">Transcription regulation</keyword>
<feature type="domain" description="RNA polymerase sigma factor 70 region 4 type 2" evidence="7">
    <location>
        <begin position="111"/>
        <end position="161"/>
    </location>
</feature>
<gene>
    <name evidence="8" type="ordered locus">BMQ_3807</name>
</gene>
<keyword evidence="5" id="KW-0804">Transcription</keyword>
<evidence type="ECO:0000256" key="5">
    <source>
        <dbReference type="ARBA" id="ARBA00023163"/>
    </source>
</evidence>
<dbReference type="Gene3D" id="1.10.10.10">
    <property type="entry name" value="Winged helix-like DNA-binding domain superfamily/Winged helix DNA-binding domain"/>
    <property type="match status" value="1"/>
</dbReference>
<evidence type="ECO:0000313" key="8">
    <source>
        <dbReference type="EMBL" id="ADE70820.1"/>
    </source>
</evidence>
<dbReference type="PANTHER" id="PTHR43133">
    <property type="entry name" value="RNA POLYMERASE ECF-TYPE SIGMA FACTO"/>
    <property type="match status" value="1"/>
</dbReference>
<dbReference type="SUPFAM" id="SSF88659">
    <property type="entry name" value="Sigma3 and sigma4 domains of RNA polymerase sigma factors"/>
    <property type="match status" value="1"/>
</dbReference>
<keyword evidence="9" id="KW-1185">Reference proteome</keyword>
<dbReference type="NCBIfam" id="TIGR02937">
    <property type="entry name" value="sigma70-ECF"/>
    <property type="match status" value="1"/>
</dbReference>
<dbReference type="InterPro" id="IPR036388">
    <property type="entry name" value="WH-like_DNA-bd_sf"/>
</dbReference>
<reference evidence="8 9" key="1">
    <citation type="journal article" date="2011" name="J. Bacteriol.">
        <title>Genome sequences of the biotechnologically important Bacillus megaterium strains QM B1551 and DSM319.</title>
        <authorList>
            <person name="Eppinger M."/>
            <person name="Bunk B."/>
            <person name="Johns M.A."/>
            <person name="Edirisinghe J.N."/>
            <person name="Kutumbaka K.K."/>
            <person name="Koenig S.S."/>
            <person name="Huot Creasy H."/>
            <person name="Rosovitz M.J."/>
            <person name="Riley D.R."/>
            <person name="Daugherty S."/>
            <person name="Martin M."/>
            <person name="Elbourne L.D."/>
            <person name="Paulsen I."/>
            <person name="Biedendieck R."/>
            <person name="Braun C."/>
            <person name="Grayburn S."/>
            <person name="Dhingra S."/>
            <person name="Lukyanchuk V."/>
            <person name="Ball B."/>
            <person name="Ul-Qamar R."/>
            <person name="Seibel J."/>
            <person name="Bremer E."/>
            <person name="Jahn D."/>
            <person name="Ravel J."/>
            <person name="Vary P.S."/>
        </authorList>
    </citation>
    <scope>NUCLEOTIDE SEQUENCE [LARGE SCALE GENOMIC DNA]</scope>
    <source>
        <strain evidence="9">ATCC 12872 / QMB1551</strain>
    </source>
</reference>
<proteinExistence type="inferred from homology"/>
<dbReference type="HOGENOM" id="CLU_096080_1_0_9"/>